<dbReference type="PIRSF" id="PIRSF005572">
    <property type="entry name" value="NifS"/>
    <property type="match status" value="1"/>
</dbReference>
<dbReference type="PROSITE" id="PS00595">
    <property type="entry name" value="AA_TRANSFER_CLASS_5"/>
    <property type="match status" value="1"/>
</dbReference>
<comment type="cofactor">
    <cofactor evidence="1 10">
        <name>pyridoxal 5'-phosphate</name>
        <dbReference type="ChEBI" id="CHEBI:597326"/>
    </cofactor>
</comment>
<accession>A0A2T4UB37</accession>
<dbReference type="Pfam" id="PF00266">
    <property type="entry name" value="Aminotran_5"/>
    <property type="match status" value="1"/>
</dbReference>
<dbReference type="GO" id="GO:0046872">
    <property type="term" value="F:metal ion binding"/>
    <property type="evidence" value="ECO:0007669"/>
    <property type="project" value="UniProtKB-KW"/>
</dbReference>
<protein>
    <recommendedName>
        <fullName evidence="3">cysteine desulfurase</fullName>
        <ecNumber evidence="3">2.8.1.7</ecNumber>
    </recommendedName>
</protein>
<evidence type="ECO:0000256" key="3">
    <source>
        <dbReference type="ARBA" id="ARBA00012239"/>
    </source>
</evidence>
<comment type="catalytic activity">
    <reaction evidence="9">
        <text>(sulfur carrier)-H + L-cysteine = (sulfur carrier)-SH + L-alanine</text>
        <dbReference type="Rhea" id="RHEA:43892"/>
        <dbReference type="Rhea" id="RHEA-COMP:14737"/>
        <dbReference type="Rhea" id="RHEA-COMP:14739"/>
        <dbReference type="ChEBI" id="CHEBI:29917"/>
        <dbReference type="ChEBI" id="CHEBI:35235"/>
        <dbReference type="ChEBI" id="CHEBI:57972"/>
        <dbReference type="ChEBI" id="CHEBI:64428"/>
        <dbReference type="EC" id="2.8.1.7"/>
    </reaction>
</comment>
<evidence type="ECO:0000256" key="10">
    <source>
        <dbReference type="RuleBase" id="RU004504"/>
    </source>
</evidence>
<dbReference type="SUPFAM" id="SSF53383">
    <property type="entry name" value="PLP-dependent transferases"/>
    <property type="match status" value="1"/>
</dbReference>
<dbReference type="InterPro" id="IPR015422">
    <property type="entry name" value="PyrdxlP-dep_Trfase_small"/>
</dbReference>
<keyword evidence="7" id="KW-0408">Iron</keyword>
<keyword evidence="6" id="KW-0663">Pyridoxal phosphate</keyword>
<dbReference type="InterPro" id="IPR020578">
    <property type="entry name" value="Aminotrans_V_PyrdxlP_BS"/>
</dbReference>
<comment type="similarity">
    <text evidence="2">Belongs to the class-V pyridoxal-phosphate-dependent aminotransferase family. NifS/IscS subfamily.</text>
</comment>
<dbReference type="PANTHER" id="PTHR11601:SF34">
    <property type="entry name" value="CYSTEINE DESULFURASE"/>
    <property type="match status" value="1"/>
</dbReference>
<evidence type="ECO:0000313" key="12">
    <source>
        <dbReference type="EMBL" id="PTL40602.1"/>
    </source>
</evidence>
<proteinExistence type="inferred from homology"/>
<dbReference type="OrthoDB" id="9808002at2"/>
<dbReference type="Gene3D" id="1.10.260.50">
    <property type="match status" value="1"/>
</dbReference>
<dbReference type="Proteomes" id="UP000240509">
    <property type="component" value="Unassembled WGS sequence"/>
</dbReference>
<organism evidence="12 13">
    <name type="scientific">Alkalicoccus saliphilus</name>
    <dbReference type="NCBI Taxonomy" id="200989"/>
    <lineage>
        <taxon>Bacteria</taxon>
        <taxon>Bacillati</taxon>
        <taxon>Bacillota</taxon>
        <taxon>Bacilli</taxon>
        <taxon>Bacillales</taxon>
        <taxon>Bacillaceae</taxon>
        <taxon>Alkalicoccus</taxon>
    </lineage>
</organism>
<feature type="domain" description="Aminotransferase class V" evidence="11">
    <location>
        <begin position="4"/>
        <end position="365"/>
    </location>
</feature>
<keyword evidence="4" id="KW-0808">Transferase</keyword>
<evidence type="ECO:0000256" key="8">
    <source>
        <dbReference type="ARBA" id="ARBA00023014"/>
    </source>
</evidence>
<keyword evidence="5" id="KW-0479">Metal-binding</keyword>
<gene>
    <name evidence="12" type="ORF">C6Y45_01490</name>
</gene>
<dbReference type="InterPro" id="IPR015424">
    <property type="entry name" value="PyrdxlP-dep_Trfase"/>
</dbReference>
<name>A0A2T4UB37_9BACI</name>
<dbReference type="InterPro" id="IPR016454">
    <property type="entry name" value="Cysteine_dSase"/>
</dbReference>
<comment type="caution">
    <text evidence="12">The sequence shown here is derived from an EMBL/GenBank/DDBJ whole genome shotgun (WGS) entry which is preliminary data.</text>
</comment>
<evidence type="ECO:0000256" key="4">
    <source>
        <dbReference type="ARBA" id="ARBA00022679"/>
    </source>
</evidence>
<dbReference type="EMBL" id="PZJJ01000001">
    <property type="protein sequence ID" value="PTL40602.1"/>
    <property type="molecule type" value="Genomic_DNA"/>
</dbReference>
<evidence type="ECO:0000313" key="13">
    <source>
        <dbReference type="Proteomes" id="UP000240509"/>
    </source>
</evidence>
<dbReference type="GO" id="GO:0031071">
    <property type="term" value="F:cysteine desulfurase activity"/>
    <property type="evidence" value="ECO:0007669"/>
    <property type="project" value="UniProtKB-EC"/>
</dbReference>
<reference evidence="12 13" key="1">
    <citation type="submission" date="2018-03" db="EMBL/GenBank/DDBJ databases">
        <title>Alkalicoccus saliphilus sp. nov., isolated from a mineral pool.</title>
        <authorList>
            <person name="Zhao B."/>
        </authorList>
    </citation>
    <scope>NUCLEOTIDE SEQUENCE [LARGE SCALE GENOMIC DNA]</scope>
    <source>
        <strain evidence="12 13">6AG</strain>
    </source>
</reference>
<evidence type="ECO:0000259" key="11">
    <source>
        <dbReference type="Pfam" id="PF00266"/>
    </source>
</evidence>
<dbReference type="Gene3D" id="3.90.1150.10">
    <property type="entry name" value="Aspartate Aminotransferase, domain 1"/>
    <property type="match status" value="1"/>
</dbReference>
<dbReference type="GO" id="GO:0051536">
    <property type="term" value="F:iron-sulfur cluster binding"/>
    <property type="evidence" value="ECO:0007669"/>
    <property type="project" value="UniProtKB-KW"/>
</dbReference>
<evidence type="ECO:0000256" key="5">
    <source>
        <dbReference type="ARBA" id="ARBA00022723"/>
    </source>
</evidence>
<dbReference type="AlphaFoldDB" id="A0A2T4UB37"/>
<dbReference type="RefSeq" id="WP_107583236.1">
    <property type="nucleotide sequence ID" value="NZ_PZJJ01000001.1"/>
</dbReference>
<evidence type="ECO:0000256" key="6">
    <source>
        <dbReference type="ARBA" id="ARBA00022898"/>
    </source>
</evidence>
<dbReference type="PANTHER" id="PTHR11601">
    <property type="entry name" value="CYSTEINE DESULFURYLASE FAMILY MEMBER"/>
    <property type="match status" value="1"/>
</dbReference>
<evidence type="ECO:0000256" key="7">
    <source>
        <dbReference type="ARBA" id="ARBA00023004"/>
    </source>
</evidence>
<evidence type="ECO:0000256" key="1">
    <source>
        <dbReference type="ARBA" id="ARBA00001933"/>
    </source>
</evidence>
<dbReference type="EC" id="2.8.1.7" evidence="3"/>
<dbReference type="InterPro" id="IPR000192">
    <property type="entry name" value="Aminotrans_V_dom"/>
</dbReference>
<keyword evidence="8" id="KW-0411">Iron-sulfur</keyword>
<sequence length="381" mass="41206">MERIYLDHAATSPLHPEVVEAMLPYFTEKFGNPSSIHSFGREARAALDEARVKIASVIGASYNEIIFTGGGTEADNLAIIGGAKKNRHKGNHIITAVTEHHGVLHACKELEKEGYEVTYLKVAENGKISIGDLKDALREDTILVSLMTVNNETGTIQPIKEVGNILKGHQALFHTDAVQAAGKCPLNVDDLNVDLMACSAHKFNGPNGTGFLYIRKGTELVPISFGGEQERKRRAGTENTAGITGMKAALETASMNMEARTASAVQFRKLMLDVFDEEKINYKVNGDAEEGLPHVLNVSFPEVNVEQFLMNMDLEGIAVSSGSACTAGSVDPSHVLIGMHGVNDRSRSAVRFSFGYGNTAEQVERAAKTVSRILGRIKAIK</sequence>
<dbReference type="InterPro" id="IPR015421">
    <property type="entry name" value="PyrdxlP-dep_Trfase_major"/>
</dbReference>
<dbReference type="FunFam" id="3.40.640.10:FF:000084">
    <property type="entry name" value="IscS-like cysteine desulfurase"/>
    <property type="match status" value="1"/>
</dbReference>
<dbReference type="Gene3D" id="3.40.640.10">
    <property type="entry name" value="Type I PLP-dependent aspartate aminotransferase-like (Major domain)"/>
    <property type="match status" value="1"/>
</dbReference>
<evidence type="ECO:0000256" key="2">
    <source>
        <dbReference type="ARBA" id="ARBA00006490"/>
    </source>
</evidence>
<evidence type="ECO:0000256" key="9">
    <source>
        <dbReference type="ARBA" id="ARBA00050776"/>
    </source>
</evidence>
<keyword evidence="13" id="KW-1185">Reference proteome</keyword>